<dbReference type="AlphaFoldDB" id="A0A1W0XA06"/>
<dbReference type="SMART" id="SM00228">
    <property type="entry name" value="PDZ"/>
    <property type="match status" value="5"/>
</dbReference>
<evidence type="ECO:0000256" key="4">
    <source>
        <dbReference type="SAM" id="MobiDB-lite"/>
    </source>
</evidence>
<organism evidence="6 7">
    <name type="scientific">Hypsibius exemplaris</name>
    <name type="common">Freshwater tardigrade</name>
    <dbReference type="NCBI Taxonomy" id="2072580"/>
    <lineage>
        <taxon>Eukaryota</taxon>
        <taxon>Metazoa</taxon>
        <taxon>Ecdysozoa</taxon>
        <taxon>Tardigrada</taxon>
        <taxon>Eutardigrada</taxon>
        <taxon>Parachela</taxon>
        <taxon>Hypsibioidea</taxon>
        <taxon>Hypsibiidae</taxon>
        <taxon>Hypsibius</taxon>
    </lineage>
</organism>
<feature type="domain" description="PDZ" evidence="5">
    <location>
        <begin position="45"/>
        <end position="125"/>
    </location>
</feature>
<evidence type="ECO:0000259" key="5">
    <source>
        <dbReference type="PROSITE" id="PS50106"/>
    </source>
</evidence>
<comment type="subcellular location">
    <subcellularLocation>
        <location evidence="1">Cytoplasm</location>
    </subcellularLocation>
</comment>
<evidence type="ECO:0000313" key="6">
    <source>
        <dbReference type="EMBL" id="OQV24369.1"/>
    </source>
</evidence>
<dbReference type="CDD" id="cd06685">
    <property type="entry name" value="PDZ7_GRIP1-2-like"/>
    <property type="match status" value="1"/>
</dbReference>
<feature type="region of interest" description="Disordered" evidence="4">
    <location>
        <begin position="342"/>
        <end position="426"/>
    </location>
</feature>
<keyword evidence="7" id="KW-1185">Reference proteome</keyword>
<name>A0A1W0XA06_HYPEX</name>
<gene>
    <name evidence="6" type="ORF">BV898_01905</name>
</gene>
<feature type="compositionally biased region" description="Basic and acidic residues" evidence="4">
    <location>
        <begin position="602"/>
        <end position="612"/>
    </location>
</feature>
<dbReference type="PANTHER" id="PTHR46227:SF2">
    <property type="entry name" value="FI03335P"/>
    <property type="match status" value="1"/>
</dbReference>
<reference evidence="7" key="1">
    <citation type="submission" date="2017-01" db="EMBL/GenBank/DDBJ databases">
        <title>Comparative genomics of anhydrobiosis in the tardigrade Hypsibius dujardini.</title>
        <authorList>
            <person name="Yoshida Y."/>
            <person name="Koutsovoulos G."/>
            <person name="Laetsch D."/>
            <person name="Stevens L."/>
            <person name="Kumar S."/>
            <person name="Horikawa D."/>
            <person name="Ishino K."/>
            <person name="Komine S."/>
            <person name="Tomita M."/>
            <person name="Blaxter M."/>
            <person name="Arakawa K."/>
        </authorList>
    </citation>
    <scope>NUCLEOTIDE SEQUENCE [LARGE SCALE GENOMIC DNA]</scope>
    <source>
        <strain evidence="7">Z151</strain>
    </source>
</reference>
<dbReference type="Gene3D" id="2.30.42.10">
    <property type="match status" value="5"/>
</dbReference>
<feature type="region of interest" description="Disordered" evidence="4">
    <location>
        <begin position="1"/>
        <end position="38"/>
    </location>
</feature>
<feature type="region of interest" description="Disordered" evidence="4">
    <location>
        <begin position="466"/>
        <end position="492"/>
    </location>
</feature>
<comment type="caution">
    <text evidence="6">The sequence shown here is derived from an EMBL/GenBank/DDBJ whole genome shotgun (WGS) entry which is preliminary data.</text>
</comment>
<feature type="domain" description="PDZ" evidence="5">
    <location>
        <begin position="821"/>
        <end position="903"/>
    </location>
</feature>
<keyword evidence="6" id="KW-0675">Receptor</keyword>
<dbReference type="Pfam" id="PF17820">
    <property type="entry name" value="PDZ_6"/>
    <property type="match status" value="1"/>
</dbReference>
<feature type="compositionally biased region" description="Basic and acidic residues" evidence="4">
    <location>
        <begin position="19"/>
        <end position="38"/>
    </location>
</feature>
<feature type="domain" description="PDZ" evidence="5">
    <location>
        <begin position="505"/>
        <end position="570"/>
    </location>
</feature>
<dbReference type="InterPro" id="IPR001478">
    <property type="entry name" value="PDZ"/>
</dbReference>
<dbReference type="GO" id="GO:0005737">
    <property type="term" value="C:cytoplasm"/>
    <property type="evidence" value="ECO:0007669"/>
    <property type="project" value="UniProtKB-SubCell"/>
</dbReference>
<dbReference type="InterPro" id="IPR036034">
    <property type="entry name" value="PDZ_sf"/>
</dbReference>
<evidence type="ECO:0000256" key="1">
    <source>
        <dbReference type="ARBA" id="ARBA00004496"/>
    </source>
</evidence>
<keyword evidence="3" id="KW-0677">Repeat</keyword>
<dbReference type="SUPFAM" id="SSF50156">
    <property type="entry name" value="PDZ domain-like"/>
    <property type="match status" value="5"/>
</dbReference>
<dbReference type="GO" id="GO:0098887">
    <property type="term" value="P:neurotransmitter receptor transport, endosome to postsynaptic membrane"/>
    <property type="evidence" value="ECO:0007669"/>
    <property type="project" value="TreeGrafter"/>
</dbReference>
<feature type="region of interest" description="Disordered" evidence="4">
    <location>
        <begin position="679"/>
        <end position="698"/>
    </location>
</feature>
<sequence length="932" mass="101832">MPAWKPSCLRPASDCLPRSSKETDLDEPHLFRPRADPDTKYDTSTIELYRRDPSSGIGVVVTGGADCHDHPRISQIRPGSLADRCDLLECGDYLVAVNGTQTANLSHVEIINLLRSAGQHLRLEIKFPLPSAPSYRRTDNQCLQKNTTVTVEKENENFGLTIRGGSRAGDEGRGQFFITRIRPGSPADRDGLFRVGDRITAVDGVSVDGIPQAQLIGLLRRSPLSARFQLQYDVQIIDAVVHANGPLYVEIDRAGARIGRAGRPLGMEIGTSRVGNDRLLIIENIVPASIADRCGALGAGDRILSIDGTPCENMTIPEAVQLLESNHSPTLNMLIVPASVLRKDQQHQQSPSNHPAGLPPPSTSHPKSDSSNTLIRRQVSTESSSAVLHERPLFTSAASSRNESPRPIFAARNDSPPPLPRPPEALYQQVKSPPIERDFNVAARQQPPVITYNDSNHLVVSPSPLLGSLSGSTKKDSDEVSSSDGSLYEKTSSVGDVTDGGLSFLVTIEKRRSEPWGIGFAYRRQDGFADIIVHSLESGGIAQRTEALKVGDIIASINGRPMRNQNLGDAYWQLNSYDIATMKVVRIKKDEQQQQQQLLQHNKPDHKPEARHSPAGSAHSTASVDSAVESWESNLRPQQTSTTYGTMHRPPAPKPLAQSVSAHHLKEVESVSLRIRGSESIPERLDNGSSNHNKPSYRDAENLKTSIEMMDQILSLNECITERRPSLPKSNGGGGIIAKNTAQQNGHHHHHSQHSQSQSQAYALDSLLEDLASMRTQTQTAPTIRRVKFQTPNGHVLSSPTGPPQQPQQSVVALGKANAFEVTIIKDPYYDDFGFSLSDGAFEKGVYVNRIRPGGPAEGVGLKPCDHLLKVNRTDVRDLDCCMAVPLIAGAGDEIRLFVSRRTLNRRIIKGDESDEPSQIHHGIDVLESDML</sequence>
<dbReference type="EMBL" id="MTYJ01000007">
    <property type="protein sequence ID" value="OQV24369.1"/>
    <property type="molecule type" value="Genomic_DNA"/>
</dbReference>
<feature type="compositionally biased region" description="Polar residues" evidence="4">
    <location>
        <begin position="631"/>
        <end position="645"/>
    </location>
</feature>
<dbReference type="Pfam" id="PF00595">
    <property type="entry name" value="PDZ"/>
    <property type="match status" value="4"/>
</dbReference>
<dbReference type="InterPro" id="IPR041489">
    <property type="entry name" value="PDZ_6"/>
</dbReference>
<feature type="compositionally biased region" description="Polar residues" evidence="4">
    <location>
        <begin position="480"/>
        <end position="492"/>
    </location>
</feature>
<evidence type="ECO:0000313" key="7">
    <source>
        <dbReference type="Proteomes" id="UP000192578"/>
    </source>
</evidence>
<dbReference type="PROSITE" id="PS50106">
    <property type="entry name" value="PDZ"/>
    <property type="match status" value="5"/>
</dbReference>
<evidence type="ECO:0000256" key="3">
    <source>
        <dbReference type="ARBA" id="ARBA00022737"/>
    </source>
</evidence>
<proteinExistence type="predicted"/>
<feature type="domain" description="PDZ" evidence="5">
    <location>
        <begin position="248"/>
        <end position="325"/>
    </location>
</feature>
<dbReference type="PANTHER" id="PTHR46227">
    <property type="entry name" value="GLUTAMATE RECEPTOR-INTERACTING PROTEIN GRIP"/>
    <property type="match status" value="1"/>
</dbReference>
<dbReference type="InterPro" id="IPR043545">
    <property type="entry name" value="GRIP1/2"/>
</dbReference>
<feature type="domain" description="PDZ" evidence="5">
    <location>
        <begin position="148"/>
        <end position="234"/>
    </location>
</feature>
<accession>A0A1W0XA06</accession>
<dbReference type="Proteomes" id="UP000192578">
    <property type="component" value="Unassembled WGS sequence"/>
</dbReference>
<protein>
    <submittedName>
        <fullName evidence="6">Glutamate receptor-interacting protein 2</fullName>
    </submittedName>
</protein>
<feature type="region of interest" description="Disordered" evidence="4">
    <location>
        <begin position="724"/>
        <end position="760"/>
    </location>
</feature>
<feature type="compositionally biased region" description="Polar residues" evidence="4">
    <location>
        <begin position="369"/>
        <end position="386"/>
    </location>
</feature>
<feature type="region of interest" description="Disordered" evidence="4">
    <location>
        <begin position="590"/>
        <end position="659"/>
    </location>
</feature>
<evidence type="ECO:0000256" key="2">
    <source>
        <dbReference type="ARBA" id="ARBA00022490"/>
    </source>
</evidence>
<dbReference type="OrthoDB" id="75502at2759"/>
<keyword evidence="2" id="KW-0963">Cytoplasm</keyword>